<sequence>MPSTAIRRIMYDPIDRDLWVTFVSGREYVYFDVPPEKFSAFSHAESRGGFFNREIRDRYAYREVTALHRQAS</sequence>
<evidence type="ECO:0000313" key="2">
    <source>
        <dbReference type="EMBL" id="WEF52710.1"/>
    </source>
</evidence>
<keyword evidence="3" id="KW-1185">Reference proteome</keyword>
<reference evidence="2 3" key="1">
    <citation type="submission" date="2022-11" db="EMBL/GenBank/DDBJ databases">
        <authorList>
            <person name="Siebert D."/>
            <person name="Busche T."/>
            <person name="Saydam E."/>
            <person name="Kalinowski J."/>
            <person name="Ruckert C."/>
            <person name="Blombach B."/>
        </authorList>
    </citation>
    <scope>NUCLEOTIDE SEQUENCE [LARGE SCALE GENOMIC DNA]</scope>
    <source>
        <strain evidence="2 3">DSM 1083</strain>
    </source>
</reference>
<protein>
    <submittedName>
        <fullName evidence="2">KTSC domain-containing protein</fullName>
    </submittedName>
</protein>
<dbReference type="EMBL" id="CP113162">
    <property type="protein sequence ID" value="WEF52710.1"/>
    <property type="molecule type" value="Genomic_DNA"/>
</dbReference>
<feature type="domain" description="KTSC" evidence="1">
    <location>
        <begin position="3"/>
        <end position="59"/>
    </location>
</feature>
<evidence type="ECO:0000259" key="1">
    <source>
        <dbReference type="Pfam" id="PF13619"/>
    </source>
</evidence>
<dbReference type="Proteomes" id="UP001213907">
    <property type="component" value="Chromosome"/>
</dbReference>
<dbReference type="Pfam" id="PF13619">
    <property type="entry name" value="KTSC"/>
    <property type="match status" value="1"/>
</dbReference>
<dbReference type="RefSeq" id="WP_275248245.1">
    <property type="nucleotide sequence ID" value="NZ_BAABDX010000001.1"/>
</dbReference>
<evidence type="ECO:0000313" key="3">
    <source>
        <dbReference type="Proteomes" id="UP001213907"/>
    </source>
</evidence>
<dbReference type="InterPro" id="IPR025309">
    <property type="entry name" value="KTSC_dom"/>
</dbReference>
<name>A0ABY8BVM3_AFICR</name>
<gene>
    <name evidence="2" type="ORF">AFIC_001206</name>
</gene>
<proteinExistence type="predicted"/>
<organism evidence="2 3">
    <name type="scientific">Afipia carboxydohydrogena</name>
    <name type="common">Pseudomonas carboxydohydrogena</name>
    <dbReference type="NCBI Taxonomy" id="290"/>
    <lineage>
        <taxon>Bacteria</taxon>
        <taxon>Pseudomonadati</taxon>
        <taxon>Pseudomonadota</taxon>
        <taxon>Alphaproteobacteria</taxon>
        <taxon>Hyphomicrobiales</taxon>
        <taxon>Nitrobacteraceae</taxon>
        <taxon>Afipia</taxon>
    </lineage>
</organism>
<accession>A0ABY8BVM3</accession>